<dbReference type="Proteomes" id="UP000735302">
    <property type="component" value="Unassembled WGS sequence"/>
</dbReference>
<accession>A0AAV4A818</accession>
<evidence type="ECO:0000256" key="1">
    <source>
        <dbReference type="ARBA" id="ARBA00023015"/>
    </source>
</evidence>
<keyword evidence="1" id="KW-0805">Transcription regulation</keyword>
<comment type="caution">
    <text evidence="4">The sequence shown here is derived from an EMBL/GenBank/DDBJ whole genome shotgun (WGS) entry which is preliminary data.</text>
</comment>
<dbReference type="AlphaFoldDB" id="A0AAV4A818"/>
<dbReference type="InterPro" id="IPR035500">
    <property type="entry name" value="NHR-like_dom_sf"/>
</dbReference>
<sequence>MTGYFKIDIQDRISLGKHVGFGLMVLIACTEFYDPEFKRFRHIWNWVVQMQNPLFSYKVHLLQLGDRVNDLHVDSTEAAMLCAISMTSVDCPDLVKPSTVCVVRDSLVKSLEAYMAGASLTIPLRYSGSPRKCQL</sequence>
<dbReference type="PROSITE" id="PS51257">
    <property type="entry name" value="PROKAR_LIPOPROTEIN"/>
    <property type="match status" value="1"/>
</dbReference>
<evidence type="ECO:0000313" key="4">
    <source>
        <dbReference type="EMBL" id="GFO07361.1"/>
    </source>
</evidence>
<proteinExistence type="predicted"/>
<dbReference type="Gene3D" id="1.10.565.10">
    <property type="entry name" value="Retinoid X Receptor"/>
    <property type="match status" value="1"/>
</dbReference>
<name>A0AAV4A818_9GAST</name>
<reference evidence="4 5" key="1">
    <citation type="journal article" date="2021" name="Elife">
        <title>Chloroplast acquisition without the gene transfer in kleptoplastic sea slugs, Plakobranchus ocellatus.</title>
        <authorList>
            <person name="Maeda T."/>
            <person name="Takahashi S."/>
            <person name="Yoshida T."/>
            <person name="Shimamura S."/>
            <person name="Takaki Y."/>
            <person name="Nagai Y."/>
            <person name="Toyoda A."/>
            <person name="Suzuki Y."/>
            <person name="Arimoto A."/>
            <person name="Ishii H."/>
            <person name="Satoh N."/>
            <person name="Nishiyama T."/>
            <person name="Hasebe M."/>
            <person name="Maruyama T."/>
            <person name="Minagawa J."/>
            <person name="Obokata J."/>
            <person name="Shigenobu S."/>
        </authorList>
    </citation>
    <scope>NUCLEOTIDE SEQUENCE [LARGE SCALE GENOMIC DNA]</scope>
</reference>
<evidence type="ECO:0000313" key="5">
    <source>
        <dbReference type="Proteomes" id="UP000735302"/>
    </source>
</evidence>
<evidence type="ECO:0000256" key="2">
    <source>
        <dbReference type="ARBA" id="ARBA00023163"/>
    </source>
</evidence>
<dbReference type="EMBL" id="BLXT01003865">
    <property type="protein sequence ID" value="GFO07361.1"/>
    <property type="molecule type" value="Genomic_DNA"/>
</dbReference>
<gene>
    <name evidence="4" type="ORF">PoB_003386600</name>
</gene>
<dbReference type="SUPFAM" id="SSF48508">
    <property type="entry name" value="Nuclear receptor ligand-binding domain"/>
    <property type="match status" value="1"/>
</dbReference>
<keyword evidence="5" id="KW-1185">Reference proteome</keyword>
<protein>
    <submittedName>
        <fullName evidence="4">Retinoic acid receptor rxr-alpha</fullName>
    </submittedName>
</protein>
<keyword evidence="2" id="KW-0804">Transcription</keyword>
<keyword evidence="3 4" id="KW-0675">Receptor</keyword>
<organism evidence="4 5">
    <name type="scientific">Plakobranchus ocellatus</name>
    <dbReference type="NCBI Taxonomy" id="259542"/>
    <lineage>
        <taxon>Eukaryota</taxon>
        <taxon>Metazoa</taxon>
        <taxon>Spiralia</taxon>
        <taxon>Lophotrochozoa</taxon>
        <taxon>Mollusca</taxon>
        <taxon>Gastropoda</taxon>
        <taxon>Heterobranchia</taxon>
        <taxon>Euthyneura</taxon>
        <taxon>Panpulmonata</taxon>
        <taxon>Sacoglossa</taxon>
        <taxon>Placobranchoidea</taxon>
        <taxon>Plakobranchidae</taxon>
        <taxon>Plakobranchus</taxon>
    </lineage>
</organism>
<evidence type="ECO:0000256" key="3">
    <source>
        <dbReference type="ARBA" id="ARBA00023170"/>
    </source>
</evidence>